<dbReference type="InterPro" id="IPR025632">
    <property type="entry name" value="DUF4290"/>
</dbReference>
<feature type="compositionally biased region" description="Low complexity" evidence="1">
    <location>
        <begin position="198"/>
        <end position="229"/>
    </location>
</feature>
<accession>A0A378RNV9</accession>
<evidence type="ECO:0008006" key="4">
    <source>
        <dbReference type="Google" id="ProtNLM"/>
    </source>
</evidence>
<name>A0A378RNV9_MYROD</name>
<evidence type="ECO:0000313" key="2">
    <source>
        <dbReference type="EMBL" id="STZ28049.1"/>
    </source>
</evidence>
<reference evidence="2 3" key="1">
    <citation type="submission" date="2018-06" db="EMBL/GenBank/DDBJ databases">
        <authorList>
            <consortium name="Pathogen Informatics"/>
            <person name="Doyle S."/>
        </authorList>
    </citation>
    <scope>NUCLEOTIDE SEQUENCE [LARGE SCALE GENOMIC DNA]</scope>
    <source>
        <strain evidence="2 3">NCTC11179</strain>
    </source>
</reference>
<dbReference type="Pfam" id="PF14123">
    <property type="entry name" value="DUF4290"/>
    <property type="match status" value="1"/>
</dbReference>
<sequence length="243" mass="28128">MKFNSAEAVTHLGYNTATNKLVIPDYGRHLQIMIEQIAVMEDNEERNKAANYAIRVMGDMNPHLRDVPDFQHKLWDQLFMISDFKLDVDCPFPIATRETVYAKPEILPYPKKQLSYRYYGNNIKSMIEEALKFEEGEMRDALIIVIANHMKKSYLSWNKDNVKDEVIFEHLSELSGGKINLSKQEEELSTTANLIQVNRKQSNKSNYSNNNNNNNSSSNTNNQKGNNNKKYSKHNYQAKGKKQ</sequence>
<proteinExistence type="predicted"/>
<dbReference type="Proteomes" id="UP000255024">
    <property type="component" value="Unassembled WGS sequence"/>
</dbReference>
<feature type="region of interest" description="Disordered" evidence="1">
    <location>
        <begin position="198"/>
        <end position="243"/>
    </location>
</feature>
<evidence type="ECO:0000313" key="3">
    <source>
        <dbReference type="Proteomes" id="UP000255024"/>
    </source>
</evidence>
<keyword evidence="3" id="KW-1185">Reference proteome</keyword>
<dbReference type="EMBL" id="UGQL01000001">
    <property type="protein sequence ID" value="STZ28049.1"/>
    <property type="molecule type" value="Genomic_DNA"/>
</dbReference>
<gene>
    <name evidence="2" type="ORF">NCTC11179_01587</name>
</gene>
<organism evidence="2 3">
    <name type="scientific">Myroides odoratus</name>
    <name type="common">Flavobacterium odoratum</name>
    <dbReference type="NCBI Taxonomy" id="256"/>
    <lineage>
        <taxon>Bacteria</taxon>
        <taxon>Pseudomonadati</taxon>
        <taxon>Bacteroidota</taxon>
        <taxon>Flavobacteriia</taxon>
        <taxon>Flavobacteriales</taxon>
        <taxon>Flavobacteriaceae</taxon>
        <taxon>Myroides</taxon>
    </lineage>
</organism>
<evidence type="ECO:0000256" key="1">
    <source>
        <dbReference type="SAM" id="MobiDB-lite"/>
    </source>
</evidence>
<dbReference type="AlphaFoldDB" id="A0A378RNV9"/>
<protein>
    <recommendedName>
        <fullName evidence="4">DUF4290 domain-containing protein</fullName>
    </recommendedName>
</protein>
<dbReference type="RefSeq" id="WP_115090868.1">
    <property type="nucleotide sequence ID" value="NZ_CP068107.1"/>
</dbReference>